<sequence length="103" mass="11375">MHSENSRTGFGENARASVVQVRAARGVFSLVGEQAQAKEPLPHCRPGQDSPPNIDSGNVTACRKSSAGEFPERNWHFRKRNTPQRLRGAERPVRTEIKALLAV</sequence>
<keyword evidence="3" id="KW-1185">Reference proteome</keyword>
<accession>A0A4U5NDL9</accession>
<dbReference type="EMBL" id="AZBU02000004">
    <property type="protein sequence ID" value="TKR80948.1"/>
    <property type="molecule type" value="Genomic_DNA"/>
</dbReference>
<reference evidence="2 3" key="1">
    <citation type="journal article" date="2015" name="Genome Biol.">
        <title>Comparative genomics of Steinernema reveals deeply conserved gene regulatory networks.</title>
        <authorList>
            <person name="Dillman A.R."/>
            <person name="Macchietto M."/>
            <person name="Porter C.F."/>
            <person name="Rogers A."/>
            <person name="Williams B."/>
            <person name="Antoshechkin I."/>
            <person name="Lee M.M."/>
            <person name="Goodwin Z."/>
            <person name="Lu X."/>
            <person name="Lewis E.E."/>
            <person name="Goodrich-Blair H."/>
            <person name="Stock S.P."/>
            <person name="Adams B.J."/>
            <person name="Sternberg P.W."/>
            <person name="Mortazavi A."/>
        </authorList>
    </citation>
    <scope>NUCLEOTIDE SEQUENCE [LARGE SCALE GENOMIC DNA]</scope>
    <source>
        <strain evidence="2 3">ALL</strain>
    </source>
</reference>
<dbReference type="AlphaFoldDB" id="A0A4U5NDL9"/>
<gene>
    <name evidence="2" type="ORF">L596_014915</name>
</gene>
<feature type="compositionally biased region" description="Polar residues" evidence="1">
    <location>
        <begin position="50"/>
        <end position="59"/>
    </location>
</feature>
<feature type="region of interest" description="Disordered" evidence="1">
    <location>
        <begin position="34"/>
        <end position="67"/>
    </location>
</feature>
<name>A0A4U5NDL9_STECR</name>
<evidence type="ECO:0000313" key="3">
    <source>
        <dbReference type="Proteomes" id="UP000298663"/>
    </source>
</evidence>
<evidence type="ECO:0000256" key="1">
    <source>
        <dbReference type="SAM" id="MobiDB-lite"/>
    </source>
</evidence>
<proteinExistence type="predicted"/>
<dbReference type="Proteomes" id="UP000298663">
    <property type="component" value="Unassembled WGS sequence"/>
</dbReference>
<evidence type="ECO:0000313" key="2">
    <source>
        <dbReference type="EMBL" id="TKR80948.1"/>
    </source>
</evidence>
<protein>
    <submittedName>
        <fullName evidence="2">Uncharacterized protein</fullName>
    </submittedName>
</protein>
<comment type="caution">
    <text evidence="2">The sequence shown here is derived from an EMBL/GenBank/DDBJ whole genome shotgun (WGS) entry which is preliminary data.</text>
</comment>
<reference evidence="2 3" key="2">
    <citation type="journal article" date="2019" name="G3 (Bethesda)">
        <title>Hybrid Assembly of the Genome of the Entomopathogenic Nematode Steinernema carpocapsae Identifies the X-Chromosome.</title>
        <authorList>
            <person name="Serra L."/>
            <person name="Macchietto M."/>
            <person name="Macias-Munoz A."/>
            <person name="McGill C.J."/>
            <person name="Rodriguez I.M."/>
            <person name="Rodriguez B."/>
            <person name="Murad R."/>
            <person name="Mortazavi A."/>
        </authorList>
    </citation>
    <scope>NUCLEOTIDE SEQUENCE [LARGE SCALE GENOMIC DNA]</scope>
    <source>
        <strain evidence="2 3">ALL</strain>
    </source>
</reference>
<organism evidence="2 3">
    <name type="scientific">Steinernema carpocapsae</name>
    <name type="common">Entomopathogenic nematode</name>
    <dbReference type="NCBI Taxonomy" id="34508"/>
    <lineage>
        <taxon>Eukaryota</taxon>
        <taxon>Metazoa</taxon>
        <taxon>Ecdysozoa</taxon>
        <taxon>Nematoda</taxon>
        <taxon>Chromadorea</taxon>
        <taxon>Rhabditida</taxon>
        <taxon>Tylenchina</taxon>
        <taxon>Panagrolaimomorpha</taxon>
        <taxon>Strongyloidoidea</taxon>
        <taxon>Steinernematidae</taxon>
        <taxon>Steinernema</taxon>
    </lineage>
</organism>